<feature type="region of interest" description="Disordered" evidence="4">
    <location>
        <begin position="210"/>
        <end position="241"/>
    </location>
</feature>
<evidence type="ECO:0000313" key="7">
    <source>
        <dbReference type="Proteomes" id="UP001365405"/>
    </source>
</evidence>
<keyword evidence="3" id="KW-0804">Transcription</keyword>
<protein>
    <submittedName>
        <fullName evidence="6">LuxR C-terminal-related transcriptional regulator</fullName>
    </submittedName>
</protein>
<feature type="domain" description="HTH luxR-type" evidence="5">
    <location>
        <begin position="234"/>
        <end position="299"/>
    </location>
</feature>
<dbReference type="SUPFAM" id="SSF46894">
    <property type="entry name" value="C-terminal effector domain of the bipartite response regulators"/>
    <property type="match status" value="1"/>
</dbReference>
<dbReference type="Proteomes" id="UP001365405">
    <property type="component" value="Unassembled WGS sequence"/>
</dbReference>
<name>A0ABU9CI33_9BURK</name>
<evidence type="ECO:0000256" key="1">
    <source>
        <dbReference type="ARBA" id="ARBA00023015"/>
    </source>
</evidence>
<dbReference type="InterPro" id="IPR016032">
    <property type="entry name" value="Sig_transdc_resp-reg_C-effctor"/>
</dbReference>
<evidence type="ECO:0000259" key="5">
    <source>
        <dbReference type="PROSITE" id="PS50043"/>
    </source>
</evidence>
<dbReference type="InterPro" id="IPR036388">
    <property type="entry name" value="WH-like_DNA-bd_sf"/>
</dbReference>
<keyword evidence="2" id="KW-0238">DNA-binding</keyword>
<dbReference type="EMBL" id="JBBUTH010000003">
    <property type="protein sequence ID" value="MEK8050040.1"/>
    <property type="molecule type" value="Genomic_DNA"/>
</dbReference>
<dbReference type="PROSITE" id="PS50043">
    <property type="entry name" value="HTH_LUXR_2"/>
    <property type="match status" value="1"/>
</dbReference>
<dbReference type="PRINTS" id="PR00038">
    <property type="entry name" value="HTHLUXR"/>
</dbReference>
<dbReference type="Gene3D" id="1.10.10.10">
    <property type="entry name" value="Winged helix-like DNA-binding domain superfamily/Winged helix DNA-binding domain"/>
    <property type="match status" value="1"/>
</dbReference>
<gene>
    <name evidence="6" type="ORF">AACH10_07310</name>
</gene>
<feature type="region of interest" description="Disordered" evidence="4">
    <location>
        <begin position="1"/>
        <end position="26"/>
    </location>
</feature>
<dbReference type="PANTHER" id="PTHR44688">
    <property type="entry name" value="DNA-BINDING TRANSCRIPTIONAL ACTIVATOR DEVR_DOSR"/>
    <property type="match status" value="1"/>
</dbReference>
<evidence type="ECO:0000256" key="4">
    <source>
        <dbReference type="SAM" id="MobiDB-lite"/>
    </source>
</evidence>
<dbReference type="RefSeq" id="WP_341409709.1">
    <property type="nucleotide sequence ID" value="NZ_JBBUTH010000003.1"/>
</dbReference>
<evidence type="ECO:0000256" key="3">
    <source>
        <dbReference type="ARBA" id="ARBA00023163"/>
    </source>
</evidence>
<sequence length="313" mass="33358">MNPHVHASASPWPGATSPPGPAPVDLSSMAGDQVQALIRLLEAAPAVQRRHQFFVWIQSQMQPLVPHQMLVCGAWQRQRRTVVLDAFHNVVLPQAAIEPLTDPAGPLVAALQAQWIAGRGRARLIDLDRLDAAARLAVGPLRAALGDTHLLVHGVARPQRPAEIESLFIFGGLAASQSGPQMDLRGAWLDLVLPFLHSTWLRVTSTELDLQRPAGPSPAASAGHAEPQPRPGPPVPPRGGVTERERQILAWVQEGKSNHQIATVLGISPLTVKNHVQKILRKLGASNRAQAVSRALALGVLASGSTEPPDAGP</sequence>
<accession>A0ABU9CI33</accession>
<feature type="compositionally biased region" description="Low complexity" evidence="4">
    <location>
        <begin position="213"/>
        <end position="223"/>
    </location>
</feature>
<dbReference type="SMART" id="SM00421">
    <property type="entry name" value="HTH_LUXR"/>
    <property type="match status" value="1"/>
</dbReference>
<proteinExistence type="predicted"/>
<feature type="compositionally biased region" description="Pro residues" evidence="4">
    <location>
        <begin position="228"/>
        <end position="237"/>
    </location>
</feature>
<dbReference type="PANTHER" id="PTHR44688:SF16">
    <property type="entry name" value="DNA-BINDING TRANSCRIPTIONAL ACTIVATOR DEVR_DOSR"/>
    <property type="match status" value="1"/>
</dbReference>
<evidence type="ECO:0000313" key="6">
    <source>
        <dbReference type="EMBL" id="MEK8050040.1"/>
    </source>
</evidence>
<dbReference type="Pfam" id="PF00196">
    <property type="entry name" value="GerE"/>
    <property type="match status" value="1"/>
</dbReference>
<dbReference type="InterPro" id="IPR000792">
    <property type="entry name" value="Tscrpt_reg_LuxR_C"/>
</dbReference>
<comment type="caution">
    <text evidence="6">The sequence shown here is derived from an EMBL/GenBank/DDBJ whole genome shotgun (WGS) entry which is preliminary data.</text>
</comment>
<reference evidence="6 7" key="1">
    <citation type="submission" date="2024-04" db="EMBL/GenBank/DDBJ databases">
        <title>Novel species of the genus Ideonella isolated from streams.</title>
        <authorList>
            <person name="Lu H."/>
        </authorList>
    </citation>
    <scope>NUCLEOTIDE SEQUENCE [LARGE SCALE GENOMIC DNA]</scope>
    <source>
        <strain evidence="6 7">DXS22W</strain>
    </source>
</reference>
<evidence type="ECO:0000256" key="2">
    <source>
        <dbReference type="ARBA" id="ARBA00023125"/>
    </source>
</evidence>
<keyword evidence="7" id="KW-1185">Reference proteome</keyword>
<organism evidence="6 7">
    <name type="scientific">Pseudaquabacterium inlustre</name>
    <dbReference type="NCBI Taxonomy" id="2984192"/>
    <lineage>
        <taxon>Bacteria</taxon>
        <taxon>Pseudomonadati</taxon>
        <taxon>Pseudomonadota</taxon>
        <taxon>Betaproteobacteria</taxon>
        <taxon>Burkholderiales</taxon>
        <taxon>Sphaerotilaceae</taxon>
        <taxon>Pseudaquabacterium</taxon>
    </lineage>
</organism>
<dbReference type="CDD" id="cd06170">
    <property type="entry name" value="LuxR_C_like"/>
    <property type="match status" value="1"/>
</dbReference>
<keyword evidence="1" id="KW-0805">Transcription regulation</keyword>